<dbReference type="AlphaFoldDB" id="A0A183DET0"/>
<evidence type="ECO:0000259" key="1">
    <source>
        <dbReference type="Pfam" id="PF25602"/>
    </source>
</evidence>
<dbReference type="PANTHER" id="PTHR19863:SF5">
    <property type="entry name" value="WD REPEAT-CONTAINING PROTEIN 47"/>
    <property type="match status" value="1"/>
</dbReference>
<dbReference type="EMBL" id="UYRT01018362">
    <property type="protein sequence ID" value="VDK57644.1"/>
    <property type="molecule type" value="Genomic_DNA"/>
</dbReference>
<gene>
    <name evidence="2" type="ORF">GPUH_LOCUS7224</name>
</gene>
<dbReference type="Proteomes" id="UP000271098">
    <property type="component" value="Unassembled WGS sequence"/>
</dbReference>
<proteinExistence type="predicted"/>
<reference evidence="2 3" key="2">
    <citation type="submission" date="2018-11" db="EMBL/GenBank/DDBJ databases">
        <authorList>
            <consortium name="Pathogen Informatics"/>
        </authorList>
    </citation>
    <scope>NUCLEOTIDE SEQUENCE [LARGE SCALE GENOMIC DNA]</scope>
</reference>
<protein>
    <submittedName>
        <fullName evidence="4">WHIM1 domain-containing protein</fullName>
    </submittedName>
</protein>
<accession>A0A183DET0</accession>
<dbReference type="InterPro" id="IPR057749">
    <property type="entry name" value="WDR47_COR"/>
</dbReference>
<dbReference type="OrthoDB" id="187712at2759"/>
<dbReference type="WBParaSite" id="GPUH_0000723001-mRNA-1">
    <property type="protein sequence ID" value="GPUH_0000723001-mRNA-1"/>
    <property type="gene ID" value="GPUH_0000723001"/>
</dbReference>
<dbReference type="Pfam" id="PF25602">
    <property type="entry name" value="WDR47_COR"/>
    <property type="match status" value="1"/>
</dbReference>
<dbReference type="PANTHER" id="PTHR19863">
    <property type="entry name" value="NEMITIN (NEURONAL ENRICHED MAP INTERACTING PROTEIN) HOMOLOG"/>
    <property type="match status" value="1"/>
</dbReference>
<evidence type="ECO:0000313" key="4">
    <source>
        <dbReference type="WBParaSite" id="GPUH_0000723001-mRNA-1"/>
    </source>
</evidence>
<keyword evidence="3" id="KW-1185">Reference proteome</keyword>
<reference evidence="4" key="1">
    <citation type="submission" date="2016-06" db="UniProtKB">
        <authorList>
            <consortium name="WormBaseParasite"/>
        </authorList>
    </citation>
    <scope>IDENTIFICATION</scope>
</reference>
<sequence length="105" mass="11516">MISPLLPSSTKGANHAPAHSVNDRMMQLIVKGMLYEGCVDYCQAQAVNEQKGIEKGAAPTSLLTARPRLTSTDLSLVSWLAAVGREQFTLPFEQRALDLKFEKVK</sequence>
<evidence type="ECO:0000313" key="3">
    <source>
        <dbReference type="Proteomes" id="UP000271098"/>
    </source>
</evidence>
<dbReference type="InterPro" id="IPR040067">
    <property type="entry name" value="WDR47"/>
</dbReference>
<feature type="domain" description="WDR47 cross-over region" evidence="1">
    <location>
        <begin position="22"/>
        <end position="92"/>
    </location>
</feature>
<name>A0A183DET0_9BILA</name>
<organism evidence="4">
    <name type="scientific">Gongylonema pulchrum</name>
    <dbReference type="NCBI Taxonomy" id="637853"/>
    <lineage>
        <taxon>Eukaryota</taxon>
        <taxon>Metazoa</taxon>
        <taxon>Ecdysozoa</taxon>
        <taxon>Nematoda</taxon>
        <taxon>Chromadorea</taxon>
        <taxon>Rhabditida</taxon>
        <taxon>Spirurina</taxon>
        <taxon>Spiruromorpha</taxon>
        <taxon>Spiruroidea</taxon>
        <taxon>Gongylonematidae</taxon>
        <taxon>Gongylonema</taxon>
    </lineage>
</organism>
<evidence type="ECO:0000313" key="2">
    <source>
        <dbReference type="EMBL" id="VDK57644.1"/>
    </source>
</evidence>